<evidence type="ECO:0000313" key="9">
    <source>
        <dbReference type="EMBL" id="TQL33237.1"/>
    </source>
</evidence>
<keyword evidence="5 8" id="KW-0812">Transmembrane</keyword>
<comment type="subcellular location">
    <subcellularLocation>
        <location evidence="1 8">Cell membrane</location>
        <topology evidence="1 8">Multi-pass membrane protein</topology>
    </subcellularLocation>
</comment>
<evidence type="ECO:0000256" key="1">
    <source>
        <dbReference type="ARBA" id="ARBA00004651"/>
    </source>
</evidence>
<keyword evidence="3" id="KW-0813">Transport</keyword>
<dbReference type="AlphaFoldDB" id="A0A542XBM1"/>
<dbReference type="InterPro" id="IPR052017">
    <property type="entry name" value="TSUP"/>
</dbReference>
<feature type="transmembrane region" description="Helical" evidence="8">
    <location>
        <begin position="42"/>
        <end position="62"/>
    </location>
</feature>
<keyword evidence="10" id="KW-1185">Reference proteome</keyword>
<comment type="similarity">
    <text evidence="2 8">Belongs to the 4-toluene sulfonate uptake permease (TSUP) (TC 2.A.102) family.</text>
</comment>
<evidence type="ECO:0000256" key="2">
    <source>
        <dbReference type="ARBA" id="ARBA00009142"/>
    </source>
</evidence>
<accession>A0A542XBM1</accession>
<feature type="transmembrane region" description="Helical" evidence="8">
    <location>
        <begin position="210"/>
        <end position="229"/>
    </location>
</feature>
<feature type="transmembrane region" description="Helical" evidence="8">
    <location>
        <begin position="185"/>
        <end position="203"/>
    </location>
</feature>
<protein>
    <recommendedName>
        <fullName evidence="8">Probable membrane transporter protein</fullName>
    </recommendedName>
</protein>
<dbReference type="PANTHER" id="PTHR30269">
    <property type="entry name" value="TRANSMEMBRANE PROTEIN YFCA"/>
    <property type="match status" value="1"/>
</dbReference>
<evidence type="ECO:0000256" key="4">
    <source>
        <dbReference type="ARBA" id="ARBA00022475"/>
    </source>
</evidence>
<evidence type="ECO:0000256" key="5">
    <source>
        <dbReference type="ARBA" id="ARBA00022692"/>
    </source>
</evidence>
<keyword evidence="6 8" id="KW-1133">Transmembrane helix</keyword>
<dbReference type="PANTHER" id="PTHR30269:SF0">
    <property type="entry name" value="MEMBRANE TRANSPORTER PROTEIN YFCA-RELATED"/>
    <property type="match status" value="1"/>
</dbReference>
<dbReference type="Proteomes" id="UP000318336">
    <property type="component" value="Unassembled WGS sequence"/>
</dbReference>
<evidence type="ECO:0000256" key="7">
    <source>
        <dbReference type="ARBA" id="ARBA00023136"/>
    </source>
</evidence>
<evidence type="ECO:0000313" key="10">
    <source>
        <dbReference type="Proteomes" id="UP000318336"/>
    </source>
</evidence>
<dbReference type="GO" id="GO:0005886">
    <property type="term" value="C:plasma membrane"/>
    <property type="evidence" value="ECO:0007669"/>
    <property type="project" value="UniProtKB-SubCell"/>
</dbReference>
<dbReference type="Pfam" id="PF01925">
    <property type="entry name" value="TauE"/>
    <property type="match status" value="1"/>
</dbReference>
<proteinExistence type="inferred from homology"/>
<dbReference type="InterPro" id="IPR002781">
    <property type="entry name" value="TM_pro_TauE-like"/>
</dbReference>
<feature type="transmembrane region" description="Helical" evidence="8">
    <location>
        <begin position="74"/>
        <end position="97"/>
    </location>
</feature>
<sequence length="255" mass="26082">MVSLLEAVLILLAGMAAGTINTIVGSGTLVTFPTLLAFGYPPVVANMSNTVGLVAGGVTGTWGYRKELKGSGDLLRRLAPMSLLGAVTGALLLLWLPPEAFDAIVPALIGVGVLLVIVGPSLQRRAAAAHTDHDSPVRRAVLLVGIYLAGVYGGYFGAAQGVLLMGLMSVLLPNPLQQVNGIKNVLGTIVNGVAAITFMIVAWGDIDWAVAGLIALGALAGGVIGARVGRRLPAWGLRAFIVVIGLVAIVNLLRG</sequence>
<keyword evidence="7 8" id="KW-0472">Membrane</keyword>
<feature type="transmembrane region" description="Helical" evidence="8">
    <location>
        <begin position="142"/>
        <end position="165"/>
    </location>
</feature>
<evidence type="ECO:0000256" key="6">
    <source>
        <dbReference type="ARBA" id="ARBA00022989"/>
    </source>
</evidence>
<organism evidence="9 10">
    <name type="scientific">Barrientosiimonas humi</name>
    <dbReference type="NCBI Taxonomy" id="999931"/>
    <lineage>
        <taxon>Bacteria</taxon>
        <taxon>Bacillati</taxon>
        <taxon>Actinomycetota</taxon>
        <taxon>Actinomycetes</taxon>
        <taxon>Micrococcales</taxon>
        <taxon>Dermacoccaceae</taxon>
        <taxon>Barrientosiimonas</taxon>
    </lineage>
</organism>
<name>A0A542XBM1_9MICO</name>
<feature type="transmembrane region" description="Helical" evidence="8">
    <location>
        <begin position="235"/>
        <end position="253"/>
    </location>
</feature>
<evidence type="ECO:0000256" key="8">
    <source>
        <dbReference type="RuleBase" id="RU363041"/>
    </source>
</evidence>
<reference evidence="9 10" key="1">
    <citation type="submission" date="2019-06" db="EMBL/GenBank/DDBJ databases">
        <title>Sequencing the genomes of 1000 actinobacteria strains.</title>
        <authorList>
            <person name="Klenk H.-P."/>
        </authorList>
    </citation>
    <scope>NUCLEOTIDE SEQUENCE [LARGE SCALE GENOMIC DNA]</scope>
    <source>
        <strain evidence="9 10">DSM 24617</strain>
    </source>
</reference>
<dbReference type="EMBL" id="VFOK01000001">
    <property type="protein sequence ID" value="TQL33237.1"/>
    <property type="molecule type" value="Genomic_DNA"/>
</dbReference>
<evidence type="ECO:0000256" key="3">
    <source>
        <dbReference type="ARBA" id="ARBA00022448"/>
    </source>
</evidence>
<comment type="caution">
    <text evidence="9">The sequence shown here is derived from an EMBL/GenBank/DDBJ whole genome shotgun (WGS) entry which is preliminary data.</text>
</comment>
<feature type="transmembrane region" description="Helical" evidence="8">
    <location>
        <begin position="103"/>
        <end position="122"/>
    </location>
</feature>
<gene>
    <name evidence="9" type="ORF">FB554_1379</name>
</gene>
<keyword evidence="4 8" id="KW-1003">Cell membrane</keyword>